<evidence type="ECO:0000313" key="10">
    <source>
        <dbReference type="Proteomes" id="UP000501130"/>
    </source>
</evidence>
<dbReference type="InterPro" id="IPR038063">
    <property type="entry name" value="Transpep_catalytic_dom"/>
</dbReference>
<evidence type="ECO:0000256" key="2">
    <source>
        <dbReference type="ARBA" id="ARBA00005992"/>
    </source>
</evidence>
<sequence length="422" mass="48078">MSKGLRLVAPLVFWAFTAAPTFVKSGSEESFDLAAYSSPEPKKGSLASKLFESASYQPVIDTAVEEIYLALSNHELNKALELTDRLLSEFPNFYLGHMLKGDILSLKAGRPLTKIGDMPDVPKGKQEELTELREEAIARFKAVKDRPQRDLLPAELVELNDDQRYVILIDTTRSRLFLYENAFPQPRLVTDFYVSQGKMGAVKVREGDKRTPIGVYTITELLPKEKLTDFYGPIALPIDYPNAWDKRLGKTGYGIWLHGMPKHYVSRPPKASDGCVVLANQDLLALKKFVDIGSTQVVISERLDFVPIDVWQSHRKAALRMVDTWKKDLEKGFSKGIYHYASDVKIDGQGLIEWQKNQQISNKSFGKISIDDLTVMRYPSDKDMMLVSFRQEDKLSGEIRKQQYWMKVGTRWQIVQEDTFKL</sequence>
<feature type="active site" description="Proton donor/acceptor" evidence="7">
    <location>
        <position position="258"/>
    </location>
</feature>
<dbReference type="Pfam" id="PF24125">
    <property type="entry name" value="Cds6_C"/>
    <property type="match status" value="1"/>
</dbReference>
<keyword evidence="6 7" id="KW-0961">Cell wall biogenesis/degradation</keyword>
<evidence type="ECO:0000256" key="6">
    <source>
        <dbReference type="ARBA" id="ARBA00023316"/>
    </source>
</evidence>
<dbReference type="RefSeq" id="WP_171098609.1">
    <property type="nucleotide sequence ID" value="NZ_CP053084.1"/>
</dbReference>
<dbReference type="InterPro" id="IPR005490">
    <property type="entry name" value="LD_TPept_cat_dom"/>
</dbReference>
<gene>
    <name evidence="9" type="ORF">HKT17_06070</name>
</gene>
<evidence type="ECO:0000256" key="7">
    <source>
        <dbReference type="PROSITE-ProRule" id="PRU01373"/>
    </source>
</evidence>
<protein>
    <submittedName>
        <fullName evidence="9">L,D-transpeptidase family protein</fullName>
    </submittedName>
</protein>
<dbReference type="InterPro" id="IPR056203">
    <property type="entry name" value="Cds6_C"/>
</dbReference>
<keyword evidence="5 7" id="KW-0573">Peptidoglycan synthesis</keyword>
<comment type="similarity">
    <text evidence="2">Belongs to the YkuD family.</text>
</comment>
<dbReference type="EMBL" id="CP053084">
    <property type="protein sequence ID" value="QJR29307.1"/>
    <property type="molecule type" value="Genomic_DNA"/>
</dbReference>
<keyword evidence="4 7" id="KW-0133">Cell shape</keyword>
<reference evidence="9 10" key="1">
    <citation type="submission" date="2020-05" db="EMBL/GenBank/DDBJ databases">
        <title>Compete genome of Limnobacter sp. SAORIC-580.</title>
        <authorList>
            <person name="Song J."/>
            <person name="Cho J.-C."/>
        </authorList>
    </citation>
    <scope>NUCLEOTIDE SEQUENCE [LARGE SCALE GENOMIC DNA]</scope>
    <source>
        <strain evidence="9 10">SAORIC-580</strain>
    </source>
</reference>
<dbReference type="PANTHER" id="PTHR36699">
    <property type="entry name" value="LD-TRANSPEPTIDASE"/>
    <property type="match status" value="1"/>
</dbReference>
<keyword evidence="3" id="KW-0808">Transferase</keyword>
<feature type="domain" description="L,D-TPase catalytic" evidence="8">
    <location>
        <begin position="165"/>
        <end position="300"/>
    </location>
</feature>
<evidence type="ECO:0000313" key="9">
    <source>
        <dbReference type="EMBL" id="QJR29307.1"/>
    </source>
</evidence>
<accession>A0ABX6N4I2</accession>
<evidence type="ECO:0000256" key="3">
    <source>
        <dbReference type="ARBA" id="ARBA00022679"/>
    </source>
</evidence>
<evidence type="ECO:0000256" key="4">
    <source>
        <dbReference type="ARBA" id="ARBA00022960"/>
    </source>
</evidence>
<comment type="pathway">
    <text evidence="1 7">Cell wall biogenesis; peptidoglycan biosynthesis.</text>
</comment>
<name>A0ABX6N4I2_9BURK</name>
<dbReference type="CDD" id="cd16913">
    <property type="entry name" value="YkuD_like"/>
    <property type="match status" value="1"/>
</dbReference>
<evidence type="ECO:0000256" key="1">
    <source>
        <dbReference type="ARBA" id="ARBA00004752"/>
    </source>
</evidence>
<dbReference type="PANTHER" id="PTHR36699:SF1">
    <property type="entry name" value="L,D-TRANSPEPTIDASE YAFK-RELATED"/>
    <property type="match status" value="1"/>
</dbReference>
<keyword evidence="10" id="KW-1185">Reference proteome</keyword>
<dbReference type="PROSITE" id="PS52029">
    <property type="entry name" value="LD_TPASE"/>
    <property type="match status" value="1"/>
</dbReference>
<feature type="active site" description="Nucleophile" evidence="7">
    <location>
        <position position="275"/>
    </location>
</feature>
<dbReference type="SUPFAM" id="SSF141523">
    <property type="entry name" value="L,D-transpeptidase catalytic domain-like"/>
    <property type="match status" value="1"/>
</dbReference>
<dbReference type="Pfam" id="PF03734">
    <property type="entry name" value="YkuD"/>
    <property type="match status" value="1"/>
</dbReference>
<dbReference type="Proteomes" id="UP000501130">
    <property type="component" value="Chromosome"/>
</dbReference>
<evidence type="ECO:0000256" key="5">
    <source>
        <dbReference type="ARBA" id="ARBA00022984"/>
    </source>
</evidence>
<evidence type="ECO:0000259" key="8">
    <source>
        <dbReference type="PROSITE" id="PS52029"/>
    </source>
</evidence>
<organism evidence="9 10">
    <name type="scientific">Limnobacter profundi</name>
    <dbReference type="NCBI Taxonomy" id="2732163"/>
    <lineage>
        <taxon>Bacteria</taxon>
        <taxon>Pseudomonadati</taxon>
        <taxon>Pseudomonadota</taxon>
        <taxon>Betaproteobacteria</taxon>
        <taxon>Burkholderiales</taxon>
        <taxon>Burkholderiaceae</taxon>
        <taxon>Limnobacter</taxon>
    </lineage>
</organism>
<proteinExistence type="inferred from homology"/>
<dbReference type="Gene3D" id="2.40.440.10">
    <property type="entry name" value="L,D-transpeptidase catalytic domain-like"/>
    <property type="match status" value="1"/>
</dbReference>